<evidence type="ECO:0000313" key="4">
    <source>
        <dbReference type="Proteomes" id="UP001153292"/>
    </source>
</evidence>
<evidence type="ECO:0000256" key="1">
    <source>
        <dbReference type="SAM" id="MobiDB-lite"/>
    </source>
</evidence>
<dbReference type="SMART" id="SM01083">
    <property type="entry name" value="Cir_N"/>
    <property type="match status" value="1"/>
</dbReference>
<evidence type="ECO:0000313" key="3">
    <source>
        <dbReference type="EMBL" id="CAH0398781.1"/>
    </source>
</evidence>
<feature type="region of interest" description="Disordered" evidence="1">
    <location>
        <begin position="265"/>
        <end position="284"/>
    </location>
</feature>
<accession>A0ABN8ASJ3</accession>
<dbReference type="InterPro" id="IPR019339">
    <property type="entry name" value="CIR_N_dom"/>
</dbReference>
<evidence type="ECO:0000259" key="2">
    <source>
        <dbReference type="SMART" id="SM01083"/>
    </source>
</evidence>
<proteinExistence type="predicted"/>
<dbReference type="InterPro" id="IPR039875">
    <property type="entry name" value="LENG1-like"/>
</dbReference>
<dbReference type="PANTHER" id="PTHR22093:SF0">
    <property type="entry name" value="LEUKOCYTE RECEPTOR CLUSTER MEMBER 1"/>
    <property type="match status" value="1"/>
</dbReference>
<name>A0ABN8ASJ3_CHISP</name>
<dbReference type="PANTHER" id="PTHR22093">
    <property type="entry name" value="LEUKOCYTE RECEPTOR CLUSTER LRC MEMBER 1"/>
    <property type="match status" value="1"/>
</dbReference>
<dbReference type="EMBL" id="OU963905">
    <property type="protein sequence ID" value="CAH0398781.1"/>
    <property type="molecule type" value="Genomic_DNA"/>
</dbReference>
<feature type="compositionally biased region" description="Basic and acidic residues" evidence="1">
    <location>
        <begin position="195"/>
        <end position="223"/>
    </location>
</feature>
<organism evidence="3 4">
    <name type="scientific">Chilo suppressalis</name>
    <name type="common">Asiatic rice borer moth</name>
    <dbReference type="NCBI Taxonomy" id="168631"/>
    <lineage>
        <taxon>Eukaryota</taxon>
        <taxon>Metazoa</taxon>
        <taxon>Ecdysozoa</taxon>
        <taxon>Arthropoda</taxon>
        <taxon>Hexapoda</taxon>
        <taxon>Insecta</taxon>
        <taxon>Pterygota</taxon>
        <taxon>Neoptera</taxon>
        <taxon>Endopterygota</taxon>
        <taxon>Lepidoptera</taxon>
        <taxon>Glossata</taxon>
        <taxon>Ditrysia</taxon>
        <taxon>Pyraloidea</taxon>
        <taxon>Crambidae</taxon>
        <taxon>Crambinae</taxon>
        <taxon>Chilo</taxon>
    </lineage>
</organism>
<protein>
    <recommendedName>
        <fullName evidence="2">CBF1-interacting co-repressor CIR N-terminal domain-containing protein</fullName>
    </recommendedName>
</protein>
<reference evidence="3" key="1">
    <citation type="submission" date="2021-12" db="EMBL/GenBank/DDBJ databases">
        <authorList>
            <person name="King R."/>
        </authorList>
    </citation>
    <scope>NUCLEOTIDE SEQUENCE</scope>
</reference>
<feature type="domain" description="CBF1-interacting co-repressor CIR N-terminal" evidence="2">
    <location>
        <begin position="8"/>
        <end position="44"/>
    </location>
</feature>
<feature type="region of interest" description="Disordered" evidence="1">
    <location>
        <begin position="186"/>
        <end position="223"/>
    </location>
</feature>
<sequence length="284" mass="33482">MNILPKKRWHVRTKENIARVRKDEAEAAEKQRQEKLRIETADREARLNILKQNSKIKLHELGIDIKTSSNDADVHSQHINLFLDIEHSVNFKNKEHEKEIKEKQEEYEKKIGYLTYLGQNTNEILKKKNWYEVAPSARIAESNNIKDTYEKLVLKDVDGKPKQRCSDVLNGECDWKSKQKHDPINKFRKYCGETSGKDKNNKNEEKNNRRKDVSSKEDKNKKLQKLREARLKREQEEKYKTDVFLSGFSKSTTTCATETKAQATKIKPKYNSQFNPELARQNYK</sequence>
<keyword evidence="4" id="KW-1185">Reference proteome</keyword>
<dbReference type="Proteomes" id="UP001153292">
    <property type="component" value="Chromosome 12"/>
</dbReference>
<dbReference type="Pfam" id="PF10197">
    <property type="entry name" value="Cir_N"/>
    <property type="match status" value="1"/>
</dbReference>
<gene>
    <name evidence="3" type="ORF">CHILSU_LOCUS1905</name>
</gene>